<organism evidence="2 3">
    <name type="scientific">Ruminococcus albus 8</name>
    <dbReference type="NCBI Taxonomy" id="246199"/>
    <lineage>
        <taxon>Bacteria</taxon>
        <taxon>Bacillati</taxon>
        <taxon>Bacillota</taxon>
        <taxon>Clostridia</taxon>
        <taxon>Eubacteriales</taxon>
        <taxon>Oscillospiraceae</taxon>
        <taxon>Ruminococcus</taxon>
    </lineage>
</organism>
<evidence type="ECO:0000313" key="2">
    <source>
        <dbReference type="EMBL" id="EGC01934.1"/>
    </source>
</evidence>
<evidence type="ECO:0000256" key="1">
    <source>
        <dbReference type="SAM" id="MobiDB-lite"/>
    </source>
</evidence>
<gene>
    <name evidence="2" type="ORF">CUS_4312</name>
</gene>
<reference evidence="2 3" key="1">
    <citation type="submission" date="2011-02" db="EMBL/GenBank/DDBJ databases">
        <authorList>
            <person name="Nelson K.E."/>
            <person name="Sutton G."/>
            <person name="Torralba M."/>
            <person name="Durkin S."/>
            <person name="Harkins D."/>
            <person name="Montgomery R."/>
            <person name="Ziemer C."/>
            <person name="Klaassens E."/>
            <person name="Ocuiv P."/>
            <person name="Morrison M."/>
        </authorList>
    </citation>
    <scope>NUCLEOTIDE SEQUENCE [LARGE SCALE GENOMIC DNA]</scope>
    <source>
        <strain evidence="2 3">8</strain>
    </source>
</reference>
<evidence type="ECO:0000313" key="3">
    <source>
        <dbReference type="Proteomes" id="UP000004259"/>
    </source>
</evidence>
<dbReference type="Proteomes" id="UP000004259">
    <property type="component" value="Unassembled WGS sequence"/>
</dbReference>
<keyword evidence="3" id="KW-1185">Reference proteome</keyword>
<feature type="region of interest" description="Disordered" evidence="1">
    <location>
        <begin position="1"/>
        <end position="22"/>
    </location>
</feature>
<comment type="caution">
    <text evidence="2">The sequence shown here is derived from an EMBL/GenBank/DDBJ whole genome shotgun (WGS) entry which is preliminary data.</text>
</comment>
<proteinExistence type="predicted"/>
<accession>E9SFK7</accession>
<feature type="non-terminal residue" evidence="2">
    <location>
        <position position="42"/>
    </location>
</feature>
<dbReference type="AlphaFoldDB" id="E9SFK7"/>
<protein>
    <submittedName>
        <fullName evidence="2">Uncharacterized protein</fullName>
    </submittedName>
</protein>
<dbReference type="EMBL" id="ADKM02000121">
    <property type="protein sequence ID" value="EGC01934.1"/>
    <property type="molecule type" value="Genomic_DNA"/>
</dbReference>
<sequence length="42" mass="4589">MRAIILSSGMIPKSETNGGDDMADIAKKISKLDEKIGKLKER</sequence>
<name>E9SFK7_RUMAL</name>